<proteinExistence type="predicted"/>
<sequence length="80" mass="9394">MGGRSNREGDIRDLRGKRQELEEKEERERAAETESENGRERERHNIIVEKETVTTQWAAEGREYWGFGGKKVHALWTDAH</sequence>
<dbReference type="Proteomes" id="UP001187192">
    <property type="component" value="Unassembled WGS sequence"/>
</dbReference>
<dbReference type="AlphaFoldDB" id="A0AA88CNZ2"/>
<evidence type="ECO:0000256" key="1">
    <source>
        <dbReference type="SAM" id="MobiDB-lite"/>
    </source>
</evidence>
<protein>
    <submittedName>
        <fullName evidence="2">Uncharacterized protein</fullName>
    </submittedName>
</protein>
<organism evidence="2 3">
    <name type="scientific">Ficus carica</name>
    <name type="common">Common fig</name>
    <dbReference type="NCBI Taxonomy" id="3494"/>
    <lineage>
        <taxon>Eukaryota</taxon>
        <taxon>Viridiplantae</taxon>
        <taxon>Streptophyta</taxon>
        <taxon>Embryophyta</taxon>
        <taxon>Tracheophyta</taxon>
        <taxon>Spermatophyta</taxon>
        <taxon>Magnoliopsida</taxon>
        <taxon>eudicotyledons</taxon>
        <taxon>Gunneridae</taxon>
        <taxon>Pentapetalae</taxon>
        <taxon>rosids</taxon>
        <taxon>fabids</taxon>
        <taxon>Rosales</taxon>
        <taxon>Moraceae</taxon>
        <taxon>Ficeae</taxon>
        <taxon>Ficus</taxon>
    </lineage>
</organism>
<dbReference type="EMBL" id="BTGU01000002">
    <property type="protein sequence ID" value="GMN28973.1"/>
    <property type="molecule type" value="Genomic_DNA"/>
</dbReference>
<gene>
    <name evidence="2" type="ORF">TIFTF001_002244</name>
</gene>
<keyword evidence="3" id="KW-1185">Reference proteome</keyword>
<evidence type="ECO:0000313" key="3">
    <source>
        <dbReference type="Proteomes" id="UP001187192"/>
    </source>
</evidence>
<comment type="caution">
    <text evidence="2">The sequence shown here is derived from an EMBL/GenBank/DDBJ whole genome shotgun (WGS) entry which is preliminary data.</text>
</comment>
<name>A0AA88CNZ2_FICCA</name>
<evidence type="ECO:0000313" key="2">
    <source>
        <dbReference type="EMBL" id="GMN28973.1"/>
    </source>
</evidence>
<reference evidence="2" key="1">
    <citation type="submission" date="2023-07" db="EMBL/GenBank/DDBJ databases">
        <title>draft genome sequence of fig (Ficus carica).</title>
        <authorList>
            <person name="Takahashi T."/>
            <person name="Nishimura K."/>
        </authorList>
    </citation>
    <scope>NUCLEOTIDE SEQUENCE</scope>
</reference>
<feature type="region of interest" description="Disordered" evidence="1">
    <location>
        <begin position="1"/>
        <end position="44"/>
    </location>
</feature>
<accession>A0AA88CNZ2</accession>